<evidence type="ECO:0000259" key="9">
    <source>
        <dbReference type="Pfam" id="PF00999"/>
    </source>
</evidence>
<feature type="transmembrane region" description="Helical" evidence="8">
    <location>
        <begin position="333"/>
        <end position="356"/>
    </location>
</feature>
<evidence type="ECO:0000313" key="11">
    <source>
        <dbReference type="Proteomes" id="UP000248311"/>
    </source>
</evidence>
<comment type="subcellular location">
    <subcellularLocation>
        <location evidence="1">Cell membrane</location>
        <topology evidence="1">Multi-pass membrane protein</topology>
    </subcellularLocation>
</comment>
<evidence type="ECO:0000256" key="1">
    <source>
        <dbReference type="ARBA" id="ARBA00004651"/>
    </source>
</evidence>
<dbReference type="GO" id="GO:1902600">
    <property type="term" value="P:proton transmembrane transport"/>
    <property type="evidence" value="ECO:0007669"/>
    <property type="project" value="InterPro"/>
</dbReference>
<feature type="transmembrane region" description="Helical" evidence="8">
    <location>
        <begin position="158"/>
        <end position="175"/>
    </location>
</feature>
<dbReference type="GO" id="GO:0005886">
    <property type="term" value="C:plasma membrane"/>
    <property type="evidence" value="ECO:0007669"/>
    <property type="project" value="UniProtKB-SubCell"/>
</dbReference>
<evidence type="ECO:0000313" key="10">
    <source>
        <dbReference type="EMBL" id="PYE84656.1"/>
    </source>
</evidence>
<proteinExistence type="predicted"/>
<keyword evidence="5 8" id="KW-1133">Transmembrane helix</keyword>
<dbReference type="PANTHER" id="PTHR32507">
    <property type="entry name" value="NA(+)/H(+) ANTIPORTER 1"/>
    <property type="match status" value="1"/>
</dbReference>
<dbReference type="InterPro" id="IPR006153">
    <property type="entry name" value="Cation/H_exchanger_TM"/>
</dbReference>
<evidence type="ECO:0000256" key="4">
    <source>
        <dbReference type="ARBA" id="ARBA00022692"/>
    </source>
</evidence>
<keyword evidence="4 8" id="KW-0812">Transmembrane</keyword>
<feature type="transmembrane region" description="Helical" evidence="8">
    <location>
        <begin position="195"/>
        <end position="212"/>
    </location>
</feature>
<gene>
    <name evidence="10" type="ORF">DFP88_102459</name>
</gene>
<evidence type="ECO:0000256" key="7">
    <source>
        <dbReference type="ARBA" id="ARBA00023136"/>
    </source>
</evidence>
<organism evidence="10 11">
    <name type="scientific">Pseudoroseicyclus aestuarii</name>
    <dbReference type="NCBI Taxonomy" id="1795041"/>
    <lineage>
        <taxon>Bacteria</taxon>
        <taxon>Pseudomonadati</taxon>
        <taxon>Pseudomonadota</taxon>
        <taxon>Alphaproteobacteria</taxon>
        <taxon>Rhodobacterales</taxon>
        <taxon>Paracoccaceae</taxon>
        <taxon>Pseudoroseicyclus</taxon>
    </lineage>
</organism>
<dbReference type="RefSeq" id="WP_110813730.1">
    <property type="nucleotide sequence ID" value="NZ_QJTE01000002.1"/>
</dbReference>
<accession>A0A318SWB3</accession>
<keyword evidence="11" id="KW-1185">Reference proteome</keyword>
<dbReference type="Pfam" id="PF00999">
    <property type="entry name" value="Na_H_Exchanger"/>
    <property type="match status" value="1"/>
</dbReference>
<dbReference type="PANTHER" id="PTHR32507:SF8">
    <property type="entry name" value="CNH1P"/>
    <property type="match status" value="1"/>
</dbReference>
<feature type="domain" description="Cation/H+ exchanger transmembrane" evidence="9">
    <location>
        <begin position="14"/>
        <end position="391"/>
    </location>
</feature>
<evidence type="ECO:0000256" key="2">
    <source>
        <dbReference type="ARBA" id="ARBA00022448"/>
    </source>
</evidence>
<evidence type="ECO:0000256" key="8">
    <source>
        <dbReference type="SAM" id="Phobius"/>
    </source>
</evidence>
<reference evidence="10 11" key="1">
    <citation type="submission" date="2018-06" db="EMBL/GenBank/DDBJ databases">
        <title>Genomic Encyclopedia of Type Strains, Phase III (KMG-III): the genomes of soil and plant-associated and newly described type strains.</title>
        <authorList>
            <person name="Whitman W."/>
        </authorList>
    </citation>
    <scope>NUCLEOTIDE SEQUENCE [LARGE SCALE GENOMIC DNA]</scope>
    <source>
        <strain evidence="10 11">CECT 9025</strain>
    </source>
</reference>
<feature type="transmembrane region" description="Helical" evidence="8">
    <location>
        <begin position="118"/>
        <end position="138"/>
    </location>
</feature>
<protein>
    <submittedName>
        <fullName evidence="10">Sodium/proton antiporter (CPA1 family)</fullName>
    </submittedName>
</protein>
<evidence type="ECO:0000256" key="3">
    <source>
        <dbReference type="ARBA" id="ARBA00022449"/>
    </source>
</evidence>
<dbReference type="EMBL" id="QJTE01000002">
    <property type="protein sequence ID" value="PYE84656.1"/>
    <property type="molecule type" value="Genomic_DNA"/>
</dbReference>
<comment type="caution">
    <text evidence="10">The sequence shown here is derived from an EMBL/GenBank/DDBJ whole genome shotgun (WGS) entry which is preliminary data.</text>
</comment>
<evidence type="ECO:0000256" key="5">
    <source>
        <dbReference type="ARBA" id="ARBA00022989"/>
    </source>
</evidence>
<dbReference type="OrthoDB" id="9810860at2"/>
<feature type="transmembrane region" description="Helical" evidence="8">
    <location>
        <begin position="32"/>
        <end position="51"/>
    </location>
</feature>
<feature type="transmembrane region" description="Helical" evidence="8">
    <location>
        <begin position="279"/>
        <end position="299"/>
    </location>
</feature>
<sequence>MNPLDLFTLAGAVFLFALISRRGESGSLTGPMVFTLFGLLIGEAGLDLVALPIRNEGINLLAEITLVLALFTDAARIDVTRLTREHDLPFRMLGIGLPLTMILGTLVAWWLFPGLGLWPAAVLGVILAPTDAALGQAVVSNDKVPQRIRQGLNVESGLNDGLAFPVLLIVLSLAFEASETRGATGWGLFVLRQVGFGPLAGLAVGLIGARLVEACARRGWMNETFLQISVLSLALLAWAGAELVEGNGFIAAFAAGAAVASRSRRILDAIEDFGETEGQLLSLIVFLLLGAILLPQALPDLSWRHLVYGALSLTVIRMLPVALSLVGTRMLPATVAFLGWFGPRGLASILYLLLILEGDALPETATDILPAVLVTVLLSVVLHGASAAPLSRAYGRYIAARPDSGSEDRPVFPFPTRIRTAREVERRAE</sequence>
<dbReference type="Proteomes" id="UP000248311">
    <property type="component" value="Unassembled WGS sequence"/>
</dbReference>
<dbReference type="AlphaFoldDB" id="A0A318SWB3"/>
<keyword evidence="3" id="KW-0050">Antiport</keyword>
<name>A0A318SWB3_9RHOB</name>
<keyword evidence="7 8" id="KW-0472">Membrane</keyword>
<keyword evidence="6" id="KW-0406">Ion transport</keyword>
<evidence type="ECO:0000256" key="6">
    <source>
        <dbReference type="ARBA" id="ARBA00023065"/>
    </source>
</evidence>
<feature type="transmembrane region" description="Helical" evidence="8">
    <location>
        <begin position="368"/>
        <end position="388"/>
    </location>
</feature>
<feature type="transmembrane region" description="Helical" evidence="8">
    <location>
        <begin position="90"/>
        <end position="112"/>
    </location>
</feature>
<dbReference type="GO" id="GO:0015297">
    <property type="term" value="F:antiporter activity"/>
    <property type="evidence" value="ECO:0007669"/>
    <property type="project" value="UniProtKB-KW"/>
</dbReference>
<feature type="transmembrane region" description="Helical" evidence="8">
    <location>
        <begin position="305"/>
        <end position="326"/>
    </location>
</feature>
<keyword evidence="2" id="KW-0813">Transport</keyword>